<dbReference type="AlphaFoldDB" id="A0A2T4CMN8"/>
<feature type="non-terminal residue" evidence="1">
    <location>
        <position position="220"/>
    </location>
</feature>
<dbReference type="EMBL" id="PYVS01000057">
    <property type="protein sequence ID" value="PTB82762.1"/>
    <property type="molecule type" value="Genomic_DNA"/>
</dbReference>
<comment type="caution">
    <text evidence="1">The sequence shown here is derived from an EMBL/GenBank/DDBJ whole genome shotgun (WGS) entry which is preliminary data.</text>
</comment>
<sequence>MKAVVGVVVALMLAVGIYISLTGDSAQPTAVVSPETQPSSPTSTVEQVTESPAAEIESSETAVASEPAPTAQIPEELAALAELSGQELMSALMKYSGDSQAVIENTLLLIESGLISIDERLFEFGGNRVMSPMGMAVMFSLGNLSAEHFNRFLAAGAELHRDDMNSKFVAMVDEPEVLNTWYNRVGYGPEEHQEMLDGSLIMGNASLTNLIMQDKNGELD</sequence>
<protein>
    <submittedName>
        <fullName evidence="1">Uncharacterized protein</fullName>
    </submittedName>
</protein>
<evidence type="ECO:0000313" key="2">
    <source>
        <dbReference type="Proteomes" id="UP000243022"/>
    </source>
</evidence>
<gene>
    <name evidence="1" type="ORF">C9986_02265</name>
</gene>
<reference evidence="1 2" key="1">
    <citation type="submission" date="2018-03" db="EMBL/GenBank/DDBJ databases">
        <title>Cross-interface Injection: A General Nanoliter Liquid Handling Method Applied to Single Cells Genome Amplification Automated Nanoliter Liquid Handling Applied to Single Cell Multiple Displacement Amplification.</title>
        <authorList>
            <person name="Yun J."/>
            <person name="Xu P."/>
            <person name="Xu J."/>
            <person name="Dai X."/>
            <person name="Wang Y."/>
            <person name="Zheng X."/>
            <person name="Cao C."/>
            <person name="Yi Q."/>
            <person name="Zhu Y."/>
            <person name="Wang L."/>
            <person name="Dong Z."/>
            <person name="Huang Y."/>
            <person name="Huang L."/>
            <person name="Du W."/>
        </authorList>
    </citation>
    <scope>NUCLEOTIDE SEQUENCE [LARGE SCALE GENOMIC DNA]</scope>
    <source>
        <strain evidence="1 2">Z-E1-2</strain>
    </source>
</reference>
<proteinExistence type="predicted"/>
<evidence type="ECO:0000313" key="1">
    <source>
        <dbReference type="EMBL" id="PTB82762.1"/>
    </source>
</evidence>
<name>A0A2T4CMN8_9GAMM</name>
<dbReference type="Proteomes" id="UP000243022">
    <property type="component" value="Unassembled WGS sequence"/>
</dbReference>
<accession>A0A2T4CMN8</accession>
<organism evidence="1 2">
    <name type="scientific">Pseudidiomarina aestuarii</name>
    <dbReference type="NCBI Taxonomy" id="624146"/>
    <lineage>
        <taxon>Bacteria</taxon>
        <taxon>Pseudomonadati</taxon>
        <taxon>Pseudomonadota</taxon>
        <taxon>Gammaproteobacteria</taxon>
        <taxon>Alteromonadales</taxon>
        <taxon>Idiomarinaceae</taxon>
        <taxon>Pseudidiomarina</taxon>
    </lineage>
</organism>